<dbReference type="PANTHER" id="PTHR32071:SF57">
    <property type="entry name" value="C4-DICARBOXYLATE TRANSPORT TRANSCRIPTIONAL REGULATORY PROTEIN DCTD"/>
    <property type="match status" value="1"/>
</dbReference>
<keyword evidence="5" id="KW-0805">Transcription regulation</keyword>
<keyword evidence="7" id="KW-0010">Activator</keyword>
<dbReference type="CDD" id="cd17549">
    <property type="entry name" value="REC_DctD-like"/>
    <property type="match status" value="1"/>
</dbReference>
<dbReference type="InterPro" id="IPR003593">
    <property type="entry name" value="AAA+_ATPase"/>
</dbReference>
<dbReference type="Pfam" id="PF00158">
    <property type="entry name" value="Sigma54_activat"/>
    <property type="match status" value="1"/>
</dbReference>
<dbReference type="PROSITE" id="PS00675">
    <property type="entry name" value="SIGMA54_INTERACT_1"/>
    <property type="match status" value="1"/>
</dbReference>
<dbReference type="Proteomes" id="UP000219621">
    <property type="component" value="Unassembled WGS sequence"/>
</dbReference>
<dbReference type="AlphaFoldDB" id="A0A286GME9"/>
<name>A0A286GME9_9PROT</name>
<dbReference type="InterPro" id="IPR025943">
    <property type="entry name" value="Sigma_54_int_dom_ATP-bd_2"/>
</dbReference>
<evidence type="ECO:0000259" key="11">
    <source>
        <dbReference type="PROSITE" id="PS50110"/>
    </source>
</evidence>
<evidence type="ECO:0000256" key="5">
    <source>
        <dbReference type="ARBA" id="ARBA00023015"/>
    </source>
</evidence>
<keyword evidence="4" id="KW-0902">Two-component regulatory system</keyword>
<evidence type="ECO:0000256" key="3">
    <source>
        <dbReference type="ARBA" id="ARBA00022840"/>
    </source>
</evidence>
<dbReference type="FunFam" id="3.40.50.300:FF:000006">
    <property type="entry name" value="DNA-binding transcriptional regulator NtrC"/>
    <property type="match status" value="1"/>
</dbReference>
<dbReference type="Gene3D" id="3.40.50.300">
    <property type="entry name" value="P-loop containing nucleotide triphosphate hydrolases"/>
    <property type="match status" value="1"/>
</dbReference>
<sequence>MSDTAADTVLFVDDEPDVRLAAQQTLDLAGWRVVLCSSVAEARAALGPDFPGIVVSDVRMPGEDGLALLDHVTALDRDLPMVLITGHGDVPMAVEAMRAGAYDFIEKPYRAERLTGTVARAMDKRRLVLENRALRRALGAADVIESRLLGQSPAIREVRRMVAAAAAVDADVLITGETGTGKEVVARCIHEASNRRNGRFVPLNCGAMPEAMIESELFGHEAGSFTGATGRRIGKLEHASGGTLFLDEIESMPLALQVRLLRALQERCIERLGSNTAIPLDLRVVAATKVDLRKAADDGEFREDLYYRLDVLALSLPPLRSRGDDIVLLFRHFVLDAAARYGREAPPLPPDLAARLIGHRWPGNVRELRNAAERFVLLDGRAPVAPGDAGGGGDGEGVAGGVGVSLPERVAAFEKALIARSLADNRGDMIRAAHDLGVPRKTLYDKLRKYDLDRASFALGENPE</sequence>
<reference evidence="12 13" key="1">
    <citation type="submission" date="2017-09" db="EMBL/GenBank/DDBJ databases">
        <authorList>
            <person name="Ehlers B."/>
            <person name="Leendertz F.H."/>
        </authorList>
    </citation>
    <scope>NUCLEOTIDE SEQUENCE [LARGE SCALE GENOMIC DNA]</scope>
    <source>
        <strain evidence="12 13">USBA 140</strain>
    </source>
</reference>
<dbReference type="OrthoDB" id="9770562at2"/>
<evidence type="ECO:0000313" key="13">
    <source>
        <dbReference type="Proteomes" id="UP000219621"/>
    </source>
</evidence>
<evidence type="ECO:0000256" key="4">
    <source>
        <dbReference type="ARBA" id="ARBA00023012"/>
    </source>
</evidence>
<organism evidence="12 13">
    <name type="scientific">Caenispirillum bisanense</name>
    <dbReference type="NCBI Taxonomy" id="414052"/>
    <lineage>
        <taxon>Bacteria</taxon>
        <taxon>Pseudomonadati</taxon>
        <taxon>Pseudomonadota</taxon>
        <taxon>Alphaproteobacteria</taxon>
        <taxon>Rhodospirillales</taxon>
        <taxon>Novispirillaceae</taxon>
        <taxon>Caenispirillum</taxon>
    </lineage>
</organism>
<evidence type="ECO:0000256" key="7">
    <source>
        <dbReference type="ARBA" id="ARBA00023159"/>
    </source>
</evidence>
<evidence type="ECO:0000313" key="12">
    <source>
        <dbReference type="EMBL" id="SOD96713.1"/>
    </source>
</evidence>
<evidence type="ECO:0000256" key="1">
    <source>
        <dbReference type="ARBA" id="ARBA00022553"/>
    </source>
</evidence>
<dbReference type="InterPro" id="IPR002197">
    <property type="entry name" value="HTH_Fis"/>
</dbReference>
<dbReference type="EMBL" id="OCNJ01000006">
    <property type="protein sequence ID" value="SOD96713.1"/>
    <property type="molecule type" value="Genomic_DNA"/>
</dbReference>
<dbReference type="InterPro" id="IPR025662">
    <property type="entry name" value="Sigma_54_int_dom_ATP-bd_1"/>
</dbReference>
<keyword evidence="13" id="KW-1185">Reference proteome</keyword>
<dbReference type="InterPro" id="IPR001789">
    <property type="entry name" value="Sig_transdc_resp-reg_receiver"/>
</dbReference>
<keyword evidence="3" id="KW-0067">ATP-binding</keyword>
<protein>
    <submittedName>
        <fullName evidence="12">Two-component system, NtrC family, C4-dicarboxylate transport response regulator DctD</fullName>
    </submittedName>
</protein>
<dbReference type="Gene3D" id="1.10.10.60">
    <property type="entry name" value="Homeodomain-like"/>
    <property type="match status" value="1"/>
</dbReference>
<dbReference type="Gene3D" id="1.10.8.60">
    <property type="match status" value="1"/>
</dbReference>
<dbReference type="GO" id="GO:0006355">
    <property type="term" value="P:regulation of DNA-templated transcription"/>
    <property type="evidence" value="ECO:0007669"/>
    <property type="project" value="InterPro"/>
</dbReference>
<evidence type="ECO:0000256" key="6">
    <source>
        <dbReference type="ARBA" id="ARBA00023125"/>
    </source>
</evidence>
<dbReference type="InterPro" id="IPR002078">
    <property type="entry name" value="Sigma_54_int"/>
</dbReference>
<dbReference type="PROSITE" id="PS00676">
    <property type="entry name" value="SIGMA54_INTERACT_2"/>
    <property type="match status" value="1"/>
</dbReference>
<dbReference type="PROSITE" id="PS00688">
    <property type="entry name" value="SIGMA54_INTERACT_3"/>
    <property type="match status" value="1"/>
</dbReference>
<dbReference type="SMART" id="SM00382">
    <property type="entry name" value="AAA"/>
    <property type="match status" value="1"/>
</dbReference>
<dbReference type="SUPFAM" id="SSF52172">
    <property type="entry name" value="CheY-like"/>
    <property type="match status" value="1"/>
</dbReference>
<proteinExistence type="predicted"/>
<keyword evidence="8" id="KW-0804">Transcription</keyword>
<dbReference type="Pfam" id="PF25601">
    <property type="entry name" value="AAA_lid_14"/>
    <property type="match status" value="1"/>
</dbReference>
<gene>
    <name evidence="12" type="ORF">SAMN05421508_10654</name>
</gene>
<dbReference type="Gene3D" id="3.40.50.2300">
    <property type="match status" value="1"/>
</dbReference>
<feature type="modified residue" description="4-aspartylphosphate" evidence="9">
    <location>
        <position position="57"/>
    </location>
</feature>
<evidence type="ECO:0000256" key="9">
    <source>
        <dbReference type="PROSITE-ProRule" id="PRU00169"/>
    </source>
</evidence>
<dbReference type="PANTHER" id="PTHR32071">
    <property type="entry name" value="TRANSCRIPTIONAL REGULATORY PROTEIN"/>
    <property type="match status" value="1"/>
</dbReference>
<dbReference type="InterPro" id="IPR009057">
    <property type="entry name" value="Homeodomain-like_sf"/>
</dbReference>
<dbReference type="RefSeq" id="WP_097279835.1">
    <property type="nucleotide sequence ID" value="NZ_OCNJ01000006.1"/>
</dbReference>
<dbReference type="Pfam" id="PF02954">
    <property type="entry name" value="HTH_8"/>
    <property type="match status" value="1"/>
</dbReference>
<dbReference type="InterPro" id="IPR027417">
    <property type="entry name" value="P-loop_NTPase"/>
</dbReference>
<dbReference type="PRINTS" id="PR01590">
    <property type="entry name" value="HTHFIS"/>
</dbReference>
<keyword evidence="2" id="KW-0547">Nucleotide-binding</keyword>
<evidence type="ECO:0000256" key="8">
    <source>
        <dbReference type="ARBA" id="ARBA00023163"/>
    </source>
</evidence>
<dbReference type="PROSITE" id="PS50045">
    <property type="entry name" value="SIGMA54_INTERACT_4"/>
    <property type="match status" value="1"/>
</dbReference>
<dbReference type="SMART" id="SM00448">
    <property type="entry name" value="REC"/>
    <property type="match status" value="1"/>
</dbReference>
<dbReference type="InterPro" id="IPR058031">
    <property type="entry name" value="AAA_lid_NorR"/>
</dbReference>
<dbReference type="InterPro" id="IPR011006">
    <property type="entry name" value="CheY-like_superfamily"/>
</dbReference>
<feature type="domain" description="Response regulatory" evidence="11">
    <location>
        <begin position="8"/>
        <end position="122"/>
    </location>
</feature>
<keyword evidence="6" id="KW-0238">DNA-binding</keyword>
<evidence type="ECO:0000256" key="2">
    <source>
        <dbReference type="ARBA" id="ARBA00022741"/>
    </source>
</evidence>
<dbReference type="GO" id="GO:0043565">
    <property type="term" value="F:sequence-specific DNA binding"/>
    <property type="evidence" value="ECO:0007669"/>
    <property type="project" value="InterPro"/>
</dbReference>
<dbReference type="GO" id="GO:0005524">
    <property type="term" value="F:ATP binding"/>
    <property type="evidence" value="ECO:0007669"/>
    <property type="project" value="UniProtKB-KW"/>
</dbReference>
<keyword evidence="1 9" id="KW-0597">Phosphoprotein</keyword>
<accession>A0A286GME9</accession>
<feature type="domain" description="Sigma-54 factor interaction" evidence="10">
    <location>
        <begin position="148"/>
        <end position="377"/>
    </location>
</feature>
<dbReference type="GO" id="GO:0000160">
    <property type="term" value="P:phosphorelay signal transduction system"/>
    <property type="evidence" value="ECO:0007669"/>
    <property type="project" value="UniProtKB-KW"/>
</dbReference>
<dbReference type="Pfam" id="PF00072">
    <property type="entry name" value="Response_reg"/>
    <property type="match status" value="1"/>
</dbReference>
<dbReference type="PROSITE" id="PS50110">
    <property type="entry name" value="RESPONSE_REGULATORY"/>
    <property type="match status" value="1"/>
</dbReference>
<evidence type="ECO:0000259" key="10">
    <source>
        <dbReference type="PROSITE" id="PS50045"/>
    </source>
</evidence>
<dbReference type="SUPFAM" id="SSF46689">
    <property type="entry name" value="Homeodomain-like"/>
    <property type="match status" value="1"/>
</dbReference>
<dbReference type="FunFam" id="3.40.50.2300:FF:000018">
    <property type="entry name" value="DNA-binding transcriptional regulator NtrC"/>
    <property type="match status" value="1"/>
</dbReference>
<dbReference type="CDD" id="cd00009">
    <property type="entry name" value="AAA"/>
    <property type="match status" value="1"/>
</dbReference>
<dbReference type="SUPFAM" id="SSF52540">
    <property type="entry name" value="P-loop containing nucleoside triphosphate hydrolases"/>
    <property type="match status" value="1"/>
</dbReference>
<dbReference type="InterPro" id="IPR025944">
    <property type="entry name" value="Sigma_54_int_dom_CS"/>
</dbReference>